<feature type="domain" description="Glycoside hydrolase family 31 TIM barrel" evidence="5">
    <location>
        <begin position="198"/>
        <end position="503"/>
    </location>
</feature>
<dbReference type="PANTHER" id="PTHR22762">
    <property type="entry name" value="ALPHA-GLUCOSIDASE"/>
    <property type="match status" value="1"/>
</dbReference>
<dbReference type="Gene3D" id="3.20.20.80">
    <property type="entry name" value="Glycosidases"/>
    <property type="match status" value="1"/>
</dbReference>
<dbReference type="GO" id="GO:0005975">
    <property type="term" value="P:carbohydrate metabolic process"/>
    <property type="evidence" value="ECO:0007669"/>
    <property type="project" value="InterPro"/>
</dbReference>
<feature type="domain" description="DUF5110" evidence="6">
    <location>
        <begin position="621"/>
        <end position="688"/>
    </location>
</feature>
<dbReference type="SUPFAM" id="SSF51445">
    <property type="entry name" value="(Trans)glycosidases"/>
    <property type="match status" value="1"/>
</dbReference>
<sequence length="804" mass="91126">MGEVSRRPYVANSVAEPAATVGGTHGFRFTVITDGLLRYEWAPDNQFEDRPSAFAFHRRQPVPQFRVKETVDHLEIITSRFHLTYDKQEFSPSGLSAAVKGTFGCHSSLWRYGDRSQTLGGTARTLDEIDGRTEMGHGIISKNGHATIDDSASMVFDSDGFVACRSPREGRIDGYLFSYGRDYRAALKAFYAISGFQPLLPRWALGNWWSRYYAYTADEYLSLMDMFREKGIPLSVAVLDMDWHLVKDPRIAETGTTGWTGYTWNKELFPNPAEFLASLHRRNLKTALNDHPADGVQKYEDLYNDMAIALDHDTSTGDPISFDITNRRFLRAFFDVLHRSLEDDGVDFWWIDWQQGEYSRIKGIDPLWLLNHYHFLDNERGNKRPLIFSRYAGPGSHRYPVGFSGDTIVTWASLDFQPEFTATASNIGYGWWSHDIGGHMHGIKDDELGTRWVQLGVFSPIMRLHSSNSSWTAKEPWKFPPQPERVMTDFLRLRHRLLPYLYNMNVRSAMQGEPIIQPMYWEYPFHEEAYQVRNQYFFGSELIVIPITTPQDRKLRLGKVKGWLPPGRYVDFFTGVVYDGDRELWINRPLGGYPVFMKEGSIVPLDAAGEPLNGGENPKALEIMVAIGADGTFEILEDDGDGSSAKDIRWTTTPIKYTQATGFLEIGPVSGPATIQPAPREWIVRFLGHCNSTSVRVLIDGVEKTTVSETVGDGLLVKIGAVPPAAMARIELGQNPQLRRVQPSTLIWPILDDAQIEFDLKEHIWQIVTANVGRTIQISRLSTLEMDNNLLLALSEFILADGRL</sequence>
<dbReference type="HOGENOM" id="CLU_005043_1_0_1"/>
<keyword evidence="4 8" id="KW-0378">Hydrolase</keyword>
<dbReference type="InterPro" id="IPR017853">
    <property type="entry name" value="GH"/>
</dbReference>
<dbReference type="Pfam" id="PF17137">
    <property type="entry name" value="DUF5110"/>
    <property type="match status" value="1"/>
</dbReference>
<dbReference type="Pfam" id="PF21365">
    <property type="entry name" value="Glyco_hydro_31_3rd"/>
    <property type="match status" value="1"/>
</dbReference>
<evidence type="ECO:0000256" key="2">
    <source>
        <dbReference type="ARBA" id="ARBA00007806"/>
    </source>
</evidence>
<name>A0A0C3D8N7_OIDMZ</name>
<dbReference type="InterPro" id="IPR033403">
    <property type="entry name" value="DUF5110"/>
</dbReference>
<keyword evidence="9" id="KW-1185">Reference proteome</keyword>
<evidence type="ECO:0000313" key="8">
    <source>
        <dbReference type="EMBL" id="KIM98292.1"/>
    </source>
</evidence>
<feature type="domain" description="Glycosyl hydrolase family 31 C-terminal" evidence="7">
    <location>
        <begin position="512"/>
        <end position="603"/>
    </location>
</feature>
<organism evidence="8 9">
    <name type="scientific">Oidiodendron maius (strain Zn)</name>
    <dbReference type="NCBI Taxonomy" id="913774"/>
    <lineage>
        <taxon>Eukaryota</taxon>
        <taxon>Fungi</taxon>
        <taxon>Dikarya</taxon>
        <taxon>Ascomycota</taxon>
        <taxon>Pezizomycotina</taxon>
        <taxon>Leotiomycetes</taxon>
        <taxon>Leotiomycetes incertae sedis</taxon>
        <taxon>Myxotrichaceae</taxon>
        <taxon>Oidiodendron</taxon>
    </lineage>
</organism>
<dbReference type="Pfam" id="PF01055">
    <property type="entry name" value="Glyco_hydro_31_2nd"/>
    <property type="match status" value="1"/>
</dbReference>
<reference evidence="8 9" key="1">
    <citation type="submission" date="2014-04" db="EMBL/GenBank/DDBJ databases">
        <authorList>
            <consortium name="DOE Joint Genome Institute"/>
            <person name="Kuo A."/>
            <person name="Martino E."/>
            <person name="Perotto S."/>
            <person name="Kohler A."/>
            <person name="Nagy L.G."/>
            <person name="Floudas D."/>
            <person name="Copeland A."/>
            <person name="Barry K.W."/>
            <person name="Cichocki N."/>
            <person name="Veneault-Fourrey C."/>
            <person name="LaButti K."/>
            <person name="Lindquist E.A."/>
            <person name="Lipzen A."/>
            <person name="Lundell T."/>
            <person name="Morin E."/>
            <person name="Murat C."/>
            <person name="Sun H."/>
            <person name="Tunlid A."/>
            <person name="Henrissat B."/>
            <person name="Grigoriev I.V."/>
            <person name="Hibbett D.S."/>
            <person name="Martin F."/>
            <person name="Nordberg H.P."/>
            <person name="Cantor M.N."/>
            <person name="Hua S.X."/>
        </authorList>
    </citation>
    <scope>NUCLEOTIDE SEQUENCE [LARGE SCALE GENOMIC DNA]</scope>
    <source>
        <strain evidence="8 9">Zn</strain>
    </source>
</reference>
<dbReference type="InterPro" id="IPR048395">
    <property type="entry name" value="Glyco_hydro_31_C"/>
</dbReference>
<dbReference type="GO" id="GO:0006491">
    <property type="term" value="P:N-glycan processing"/>
    <property type="evidence" value="ECO:0007669"/>
    <property type="project" value="TreeGrafter"/>
</dbReference>
<proteinExistence type="inferred from homology"/>
<protein>
    <recommendedName>
        <fullName evidence="3">alpha-glucosidase</fullName>
        <ecNumber evidence="3">3.2.1.20</ecNumber>
    </recommendedName>
</protein>
<evidence type="ECO:0000259" key="5">
    <source>
        <dbReference type="Pfam" id="PF01055"/>
    </source>
</evidence>
<dbReference type="EC" id="3.2.1.20" evidence="3"/>
<evidence type="ECO:0000256" key="1">
    <source>
        <dbReference type="ARBA" id="ARBA00001657"/>
    </source>
</evidence>
<dbReference type="PANTHER" id="PTHR22762:SF89">
    <property type="entry name" value="ALPHA-XYLOSIDASE"/>
    <property type="match status" value="1"/>
</dbReference>
<comment type="catalytic activity">
    <reaction evidence="1">
        <text>Hydrolysis of terminal, non-reducing (1-&gt;4)-linked alpha-D-glucose residues with release of alpha-D-glucose.</text>
        <dbReference type="EC" id="3.2.1.20"/>
    </reaction>
</comment>
<evidence type="ECO:0000313" key="9">
    <source>
        <dbReference type="Proteomes" id="UP000054321"/>
    </source>
</evidence>
<dbReference type="SUPFAM" id="SSF51011">
    <property type="entry name" value="Glycosyl hydrolase domain"/>
    <property type="match status" value="1"/>
</dbReference>
<evidence type="ECO:0000256" key="3">
    <source>
        <dbReference type="ARBA" id="ARBA00012741"/>
    </source>
</evidence>
<dbReference type="AlphaFoldDB" id="A0A0C3D8N7"/>
<dbReference type="InterPro" id="IPR013780">
    <property type="entry name" value="Glyco_hydro_b"/>
</dbReference>
<evidence type="ECO:0000259" key="7">
    <source>
        <dbReference type="Pfam" id="PF21365"/>
    </source>
</evidence>
<dbReference type="OrthoDB" id="1334205at2759"/>
<evidence type="ECO:0000256" key="4">
    <source>
        <dbReference type="RuleBase" id="RU361185"/>
    </source>
</evidence>
<dbReference type="EMBL" id="KN832880">
    <property type="protein sequence ID" value="KIM98292.1"/>
    <property type="molecule type" value="Genomic_DNA"/>
</dbReference>
<dbReference type="Proteomes" id="UP000054321">
    <property type="component" value="Unassembled WGS sequence"/>
</dbReference>
<dbReference type="InParanoid" id="A0A0C3D8N7"/>
<comment type="similarity">
    <text evidence="2 4">Belongs to the glycosyl hydrolase 31 family.</text>
</comment>
<gene>
    <name evidence="8" type="ORF">OIDMADRAFT_128567</name>
</gene>
<dbReference type="STRING" id="913774.A0A0C3D8N7"/>
<dbReference type="Gene3D" id="2.60.40.1180">
    <property type="entry name" value="Golgi alpha-mannosidase II"/>
    <property type="match status" value="2"/>
</dbReference>
<dbReference type="InterPro" id="IPR000322">
    <property type="entry name" value="Glyco_hydro_31_TIM"/>
</dbReference>
<evidence type="ECO:0000259" key="6">
    <source>
        <dbReference type="Pfam" id="PF17137"/>
    </source>
</evidence>
<accession>A0A0C3D8N7</accession>
<reference evidence="9" key="2">
    <citation type="submission" date="2015-01" db="EMBL/GenBank/DDBJ databases">
        <title>Evolutionary Origins and Diversification of the Mycorrhizal Mutualists.</title>
        <authorList>
            <consortium name="DOE Joint Genome Institute"/>
            <consortium name="Mycorrhizal Genomics Consortium"/>
            <person name="Kohler A."/>
            <person name="Kuo A."/>
            <person name="Nagy L.G."/>
            <person name="Floudas D."/>
            <person name="Copeland A."/>
            <person name="Barry K.W."/>
            <person name="Cichocki N."/>
            <person name="Veneault-Fourrey C."/>
            <person name="LaButti K."/>
            <person name="Lindquist E.A."/>
            <person name="Lipzen A."/>
            <person name="Lundell T."/>
            <person name="Morin E."/>
            <person name="Murat C."/>
            <person name="Riley R."/>
            <person name="Ohm R."/>
            <person name="Sun H."/>
            <person name="Tunlid A."/>
            <person name="Henrissat B."/>
            <person name="Grigoriev I.V."/>
            <person name="Hibbett D.S."/>
            <person name="Martin F."/>
        </authorList>
    </citation>
    <scope>NUCLEOTIDE SEQUENCE [LARGE SCALE GENOMIC DNA]</scope>
    <source>
        <strain evidence="9">Zn</strain>
    </source>
</reference>
<dbReference type="GO" id="GO:0004558">
    <property type="term" value="F:alpha-1,4-glucosidase activity"/>
    <property type="evidence" value="ECO:0007669"/>
    <property type="project" value="UniProtKB-EC"/>
</dbReference>
<dbReference type="CDD" id="cd06595">
    <property type="entry name" value="GH31_u1"/>
    <property type="match status" value="1"/>
</dbReference>
<keyword evidence="4" id="KW-0326">Glycosidase</keyword>